<protein>
    <submittedName>
        <fullName evidence="2">WSSV029</fullName>
    </submittedName>
</protein>
<dbReference type="EMBL" id="MG702567">
    <property type="protein sequence ID" value="AUO14904.1"/>
    <property type="molecule type" value="Genomic_DNA"/>
</dbReference>
<feature type="region of interest" description="Disordered" evidence="1">
    <location>
        <begin position="31"/>
        <end position="62"/>
    </location>
</feature>
<sequence>MLGILLHLLNKFGFLCWQKGIVIIDEVGHQGSFGSKKSSSEDDKDESASRSGNVDFGGSGEK</sequence>
<proteinExistence type="predicted"/>
<name>A0A2I6SBG2_9VIRU</name>
<accession>A0A2I6SBG2</accession>
<evidence type="ECO:0000256" key="1">
    <source>
        <dbReference type="SAM" id="MobiDB-lite"/>
    </source>
</evidence>
<evidence type="ECO:0000313" key="2">
    <source>
        <dbReference type="EMBL" id="AUO14904.1"/>
    </source>
</evidence>
<organism evidence="2">
    <name type="scientific">White spot syndrome virus</name>
    <dbReference type="NCBI Taxonomy" id="342409"/>
    <lineage>
        <taxon>Viruses</taxon>
        <taxon>Viruses incertae sedis</taxon>
        <taxon>Naldaviricetes</taxon>
        <taxon>Nimaviridae</taxon>
        <taxon>Whispovirus</taxon>
    </lineage>
</organism>
<reference evidence="2" key="1">
    <citation type="submission" date="2017-12" db="EMBL/GenBank/DDBJ databases">
        <authorList>
            <person name="Katneni V.K."/>
            <person name="Shekhar M.S."/>
            <person name="Otta S.K."/>
            <person name="Karthic K."/>
            <person name="Jangam A.K."/>
            <person name="Gopikrishna G."/>
            <person name="Vijayan K.K."/>
        </authorList>
    </citation>
    <scope>NUCLEOTIDE SEQUENCE [LARGE SCALE GENOMIC DNA]</scope>
    <source>
        <strain evidence="2">IN_AP4RU</strain>
    </source>
</reference>
<dbReference type="Proteomes" id="UP000267352">
    <property type="component" value="Segment"/>
</dbReference>
<reference evidence="2" key="2">
    <citation type="journal article" date="2018" name="Genome Announc.">
        <title>First Report of a Complete Genome Sequence of White spot syndrome virus from India.</title>
        <authorList>
            <person name="Vinaya Kumar K."/>
            <person name="Shekhar M.S."/>
            <person name="Otta S.K."/>
            <person name="Karthic K."/>
            <person name="Ashok Kumar J."/>
            <person name="Gopikrishna G."/>
            <person name="Vijayan K.K."/>
        </authorList>
    </citation>
    <scope>NUCLEOTIDE SEQUENCE</scope>
    <source>
        <strain evidence="2">IN_AP4RU</strain>
    </source>
</reference>